<dbReference type="GO" id="GO:0005886">
    <property type="term" value="C:plasma membrane"/>
    <property type="evidence" value="ECO:0007669"/>
    <property type="project" value="UniProtKB-SubCell"/>
</dbReference>
<comment type="function">
    <text evidence="10">Catalyzes the transfer of an acyl group from acyl-phosphate (acyl-PO(4)) to glycerol-3-phosphate (G3P) to form lysophosphatidic acid (LPA). This enzyme utilizes acyl-phosphate as fatty acyl donor, but not acyl-CoA or acyl-ACP.</text>
</comment>
<dbReference type="InterPro" id="IPR003811">
    <property type="entry name" value="G3P_acylTferase_PlsY"/>
</dbReference>
<proteinExistence type="inferred from homology"/>
<name>A0AAJ1Q3Y8_9LACT</name>
<comment type="subcellular location">
    <subcellularLocation>
        <location evidence="10">Cell membrane</location>
        <topology evidence="10">Multi-pass membrane protein</topology>
    </subcellularLocation>
</comment>
<evidence type="ECO:0000256" key="3">
    <source>
        <dbReference type="ARBA" id="ARBA00022679"/>
    </source>
</evidence>
<comment type="caution">
    <text evidence="11">The sequence shown here is derived from an EMBL/GenBank/DDBJ whole genome shotgun (WGS) entry which is preliminary data.</text>
</comment>
<evidence type="ECO:0000313" key="11">
    <source>
        <dbReference type="EMBL" id="MDK7187223.1"/>
    </source>
</evidence>
<dbReference type="RefSeq" id="WP_006907643.1">
    <property type="nucleotide sequence ID" value="NZ_CP138857.1"/>
</dbReference>
<keyword evidence="11" id="KW-0012">Acyltransferase</keyword>
<keyword evidence="9 10" id="KW-1208">Phospholipid metabolism</keyword>
<evidence type="ECO:0000313" key="12">
    <source>
        <dbReference type="Proteomes" id="UP001229251"/>
    </source>
</evidence>
<comment type="similarity">
    <text evidence="10">Belongs to the PlsY family.</text>
</comment>
<keyword evidence="6 10" id="KW-0443">Lipid metabolism</keyword>
<gene>
    <name evidence="10 11" type="primary">plsY</name>
    <name evidence="11" type="ORF">QP433_04430</name>
</gene>
<reference evidence="11" key="1">
    <citation type="submission" date="2023-05" db="EMBL/GenBank/DDBJ databases">
        <title>Cataloging the Phylogenetic Diversity of Human Bladder Bacteria.</title>
        <authorList>
            <person name="Du J."/>
        </authorList>
    </citation>
    <scope>NUCLEOTIDE SEQUENCE</scope>
    <source>
        <strain evidence="11">UMB1231</strain>
    </source>
</reference>
<accession>A0AAJ1Q3Y8</accession>
<evidence type="ECO:0000256" key="5">
    <source>
        <dbReference type="ARBA" id="ARBA00022989"/>
    </source>
</evidence>
<comment type="pathway">
    <text evidence="10">Lipid metabolism; phospholipid metabolism.</text>
</comment>
<comment type="catalytic activity">
    <reaction evidence="10">
        <text>an acyl phosphate + sn-glycerol 3-phosphate = a 1-acyl-sn-glycero-3-phosphate + phosphate</text>
        <dbReference type="Rhea" id="RHEA:34075"/>
        <dbReference type="ChEBI" id="CHEBI:43474"/>
        <dbReference type="ChEBI" id="CHEBI:57597"/>
        <dbReference type="ChEBI" id="CHEBI:57970"/>
        <dbReference type="ChEBI" id="CHEBI:59918"/>
        <dbReference type="EC" id="2.3.1.275"/>
    </reaction>
</comment>
<dbReference type="EMBL" id="JASOOE010000006">
    <property type="protein sequence ID" value="MDK7187223.1"/>
    <property type="molecule type" value="Genomic_DNA"/>
</dbReference>
<feature type="transmembrane region" description="Helical" evidence="10">
    <location>
        <begin position="80"/>
        <end position="98"/>
    </location>
</feature>
<keyword evidence="8 10" id="KW-0594">Phospholipid biosynthesis</keyword>
<dbReference type="HAMAP" id="MF_01043">
    <property type="entry name" value="PlsY"/>
    <property type="match status" value="1"/>
</dbReference>
<dbReference type="Proteomes" id="UP001229251">
    <property type="component" value="Unassembled WGS sequence"/>
</dbReference>
<dbReference type="GO" id="GO:0043772">
    <property type="term" value="F:acyl-phosphate glycerol-3-phosphate acyltransferase activity"/>
    <property type="evidence" value="ECO:0007669"/>
    <property type="project" value="UniProtKB-UniRule"/>
</dbReference>
<organism evidence="11 12">
    <name type="scientific">Facklamia hominis</name>
    <dbReference type="NCBI Taxonomy" id="178214"/>
    <lineage>
        <taxon>Bacteria</taxon>
        <taxon>Bacillati</taxon>
        <taxon>Bacillota</taxon>
        <taxon>Bacilli</taxon>
        <taxon>Lactobacillales</taxon>
        <taxon>Aerococcaceae</taxon>
        <taxon>Facklamia</taxon>
    </lineage>
</organism>
<dbReference type="PANTHER" id="PTHR30309:SF0">
    <property type="entry name" value="GLYCEROL-3-PHOSPHATE ACYLTRANSFERASE-RELATED"/>
    <property type="match status" value="1"/>
</dbReference>
<dbReference type="Pfam" id="PF02660">
    <property type="entry name" value="G3P_acyltransf"/>
    <property type="match status" value="1"/>
</dbReference>
<dbReference type="PANTHER" id="PTHR30309">
    <property type="entry name" value="INNER MEMBRANE PROTEIN YGIH"/>
    <property type="match status" value="1"/>
</dbReference>
<sequence>MPIIILLCAYLAGSIPSGVWYSKWVHHIDVRELGSGNSGGSNIGRNFGKKAAFIVITIDLLKGWIPTALAYHYFAGQQDWLVMGVGIACVIGHAYPLFAHFKGGKIVATSIGVLLGFHFYLAICQVILLVICLYLSSMISLAAMVSYTLTVIYIIMTQAFVYKIGFTAIALFMIYRHRQNIDRILHGNERRLPFGLYRTNK</sequence>
<comment type="subunit">
    <text evidence="10">Probably interacts with PlsX.</text>
</comment>
<evidence type="ECO:0000256" key="9">
    <source>
        <dbReference type="ARBA" id="ARBA00023264"/>
    </source>
</evidence>
<keyword evidence="7 10" id="KW-0472">Membrane</keyword>
<keyword evidence="1 10" id="KW-1003">Cell membrane</keyword>
<dbReference type="GO" id="GO:0008654">
    <property type="term" value="P:phospholipid biosynthetic process"/>
    <property type="evidence" value="ECO:0007669"/>
    <property type="project" value="UniProtKB-UniRule"/>
</dbReference>
<protein>
    <recommendedName>
        <fullName evidence="10">Glycerol-3-phosphate acyltransferase</fullName>
    </recommendedName>
    <alternativeName>
        <fullName evidence="10">Acyl-PO4 G3P acyltransferase</fullName>
    </alternativeName>
    <alternativeName>
        <fullName evidence="10">Acyl-phosphate--glycerol-3-phosphate acyltransferase</fullName>
    </alternativeName>
    <alternativeName>
        <fullName evidence="10">G3P acyltransferase</fullName>
        <shortName evidence="10">GPAT</shortName>
        <ecNumber evidence="10">2.3.1.275</ecNumber>
    </alternativeName>
    <alternativeName>
        <fullName evidence="10">Lysophosphatidic acid synthase</fullName>
        <shortName evidence="10">LPA synthase</shortName>
    </alternativeName>
</protein>
<keyword evidence="4 10" id="KW-0812">Transmembrane</keyword>
<evidence type="ECO:0000256" key="2">
    <source>
        <dbReference type="ARBA" id="ARBA00022516"/>
    </source>
</evidence>
<dbReference type="SMART" id="SM01207">
    <property type="entry name" value="G3P_acyltransf"/>
    <property type="match status" value="1"/>
</dbReference>
<evidence type="ECO:0000256" key="8">
    <source>
        <dbReference type="ARBA" id="ARBA00023209"/>
    </source>
</evidence>
<keyword evidence="3 10" id="KW-0808">Transferase</keyword>
<evidence type="ECO:0000256" key="4">
    <source>
        <dbReference type="ARBA" id="ARBA00022692"/>
    </source>
</evidence>
<feature type="transmembrane region" description="Helical" evidence="10">
    <location>
        <begin position="51"/>
        <end position="74"/>
    </location>
</feature>
<keyword evidence="5 10" id="KW-1133">Transmembrane helix</keyword>
<dbReference type="NCBIfam" id="TIGR00023">
    <property type="entry name" value="glycerol-3-phosphate 1-O-acyltransferase PlsY"/>
    <property type="match status" value="1"/>
</dbReference>
<evidence type="ECO:0000256" key="1">
    <source>
        <dbReference type="ARBA" id="ARBA00022475"/>
    </source>
</evidence>
<dbReference type="AlphaFoldDB" id="A0AAJ1Q3Y8"/>
<evidence type="ECO:0000256" key="6">
    <source>
        <dbReference type="ARBA" id="ARBA00023098"/>
    </source>
</evidence>
<evidence type="ECO:0000256" key="10">
    <source>
        <dbReference type="HAMAP-Rule" id="MF_01043"/>
    </source>
</evidence>
<evidence type="ECO:0000256" key="7">
    <source>
        <dbReference type="ARBA" id="ARBA00023136"/>
    </source>
</evidence>
<feature type="transmembrane region" description="Helical" evidence="10">
    <location>
        <begin position="151"/>
        <end position="175"/>
    </location>
</feature>
<feature type="transmembrane region" description="Helical" evidence="10">
    <location>
        <begin position="119"/>
        <end position="145"/>
    </location>
</feature>
<dbReference type="EC" id="2.3.1.275" evidence="10"/>
<keyword evidence="2 10" id="KW-0444">Lipid biosynthesis</keyword>